<evidence type="ECO:0000256" key="2">
    <source>
        <dbReference type="ARBA" id="ARBA00006275"/>
    </source>
</evidence>
<keyword evidence="4" id="KW-0472">Membrane</keyword>
<comment type="subcellular location">
    <subcellularLocation>
        <location evidence="1">Cell outer membrane</location>
    </subcellularLocation>
</comment>
<feature type="domain" description="SusD-like N-terminal" evidence="7">
    <location>
        <begin position="23"/>
        <end position="226"/>
    </location>
</feature>
<dbReference type="SUPFAM" id="SSF48452">
    <property type="entry name" value="TPR-like"/>
    <property type="match status" value="1"/>
</dbReference>
<dbReference type="Proteomes" id="UP001500936">
    <property type="component" value="Unassembled WGS sequence"/>
</dbReference>
<gene>
    <name evidence="8" type="ORF">GCM10023187_26310</name>
</gene>
<reference evidence="9" key="1">
    <citation type="journal article" date="2019" name="Int. J. Syst. Evol. Microbiol.">
        <title>The Global Catalogue of Microorganisms (GCM) 10K type strain sequencing project: providing services to taxonomists for standard genome sequencing and annotation.</title>
        <authorList>
            <consortium name="The Broad Institute Genomics Platform"/>
            <consortium name="The Broad Institute Genome Sequencing Center for Infectious Disease"/>
            <person name="Wu L."/>
            <person name="Ma J."/>
        </authorList>
    </citation>
    <scope>NUCLEOTIDE SEQUENCE [LARGE SCALE GENOMIC DNA]</scope>
    <source>
        <strain evidence="9">JCM 17925</strain>
    </source>
</reference>
<dbReference type="Gene3D" id="1.25.40.390">
    <property type="match status" value="1"/>
</dbReference>
<evidence type="ECO:0000313" key="9">
    <source>
        <dbReference type="Proteomes" id="UP001500936"/>
    </source>
</evidence>
<evidence type="ECO:0000256" key="5">
    <source>
        <dbReference type="ARBA" id="ARBA00023237"/>
    </source>
</evidence>
<keyword evidence="9" id="KW-1185">Reference proteome</keyword>
<dbReference type="EMBL" id="BAABHB010000004">
    <property type="protein sequence ID" value="GAA4406632.1"/>
    <property type="molecule type" value="Genomic_DNA"/>
</dbReference>
<keyword evidence="5" id="KW-0998">Cell outer membrane</keyword>
<organism evidence="8 9">
    <name type="scientific">Nibrella viscosa</name>
    <dbReference type="NCBI Taxonomy" id="1084524"/>
    <lineage>
        <taxon>Bacteria</taxon>
        <taxon>Pseudomonadati</taxon>
        <taxon>Bacteroidota</taxon>
        <taxon>Cytophagia</taxon>
        <taxon>Cytophagales</taxon>
        <taxon>Spirosomataceae</taxon>
        <taxon>Nibrella</taxon>
    </lineage>
</organism>
<dbReference type="InterPro" id="IPR011990">
    <property type="entry name" value="TPR-like_helical_dom_sf"/>
</dbReference>
<comment type="similarity">
    <text evidence="2">Belongs to the SusD family.</text>
</comment>
<sequence length="503" mass="55555">MKKKILLASLIGLSVTSCNNDKFLTVVPQTALSSATFFTKEADFQQAVNAIYVPLRPMYNEAAWALEEMHSDNTYYARNVLFGAVDNTQNIADFAILNAGGLTANTIVLNMYRLNYQIIARANQVLSVIDKVEFPAASKNNLKGQAHFLRGFAYFKLAQLFGKAPLHLAPVADREGAAKPLAQTAELQGQVEKDIQEAIKLLPLKKDQEAGRATSGAARMLLANLYMVQKKWGQAETLLREIVTSGEYSLMADYNDAFSTTTGNKNNRESVFEVQYIEGAAGLNGNQIYRFIPTPITADELRPITGTSNAQAISGENNNVPTPDIIAAYEPGDKRKDISIGSVTLSQSLRANKTYPYIKKYARTHAQHNNTGQNWPVYRYAEVLLFLAEALNEQGKTGEAAPFLNQVRTRAGLGATTAASQADMREAIFKERRVELAFENKRWYDLVRTGRVNEIIAAHGARIKANPQNYYFPSGAVPPPNAFTNLEIYYPLPAVEAALTPHF</sequence>
<keyword evidence="3" id="KW-0732">Signal</keyword>
<evidence type="ECO:0000256" key="1">
    <source>
        <dbReference type="ARBA" id="ARBA00004442"/>
    </source>
</evidence>
<dbReference type="Pfam" id="PF07980">
    <property type="entry name" value="SusD_RagB"/>
    <property type="match status" value="1"/>
</dbReference>
<evidence type="ECO:0000259" key="6">
    <source>
        <dbReference type="Pfam" id="PF07980"/>
    </source>
</evidence>
<evidence type="ECO:0000313" key="8">
    <source>
        <dbReference type="EMBL" id="GAA4406632.1"/>
    </source>
</evidence>
<proteinExistence type="inferred from homology"/>
<feature type="domain" description="RagB/SusD" evidence="6">
    <location>
        <begin position="330"/>
        <end position="496"/>
    </location>
</feature>
<protein>
    <submittedName>
        <fullName evidence="8">RagB/SusD family nutrient uptake outer membrane protein</fullName>
    </submittedName>
</protein>
<dbReference type="InterPro" id="IPR033985">
    <property type="entry name" value="SusD-like_N"/>
</dbReference>
<dbReference type="CDD" id="cd08977">
    <property type="entry name" value="SusD"/>
    <property type="match status" value="1"/>
</dbReference>
<dbReference type="InterPro" id="IPR012944">
    <property type="entry name" value="SusD_RagB_dom"/>
</dbReference>
<accession>A0ABP8KHD3</accession>
<evidence type="ECO:0000256" key="3">
    <source>
        <dbReference type="ARBA" id="ARBA00022729"/>
    </source>
</evidence>
<evidence type="ECO:0000259" key="7">
    <source>
        <dbReference type="Pfam" id="PF14322"/>
    </source>
</evidence>
<name>A0ABP8KHD3_9BACT</name>
<dbReference type="Pfam" id="PF14322">
    <property type="entry name" value="SusD-like_3"/>
    <property type="match status" value="1"/>
</dbReference>
<dbReference type="RefSeq" id="WP_345267809.1">
    <property type="nucleotide sequence ID" value="NZ_BAABHB010000004.1"/>
</dbReference>
<dbReference type="PROSITE" id="PS51257">
    <property type="entry name" value="PROKAR_LIPOPROTEIN"/>
    <property type="match status" value="1"/>
</dbReference>
<comment type="caution">
    <text evidence="8">The sequence shown here is derived from an EMBL/GenBank/DDBJ whole genome shotgun (WGS) entry which is preliminary data.</text>
</comment>
<evidence type="ECO:0000256" key="4">
    <source>
        <dbReference type="ARBA" id="ARBA00023136"/>
    </source>
</evidence>